<dbReference type="Proteomes" id="UP000287239">
    <property type="component" value="Unassembled WGS sequence"/>
</dbReference>
<evidence type="ECO:0000313" key="11">
    <source>
        <dbReference type="EMBL" id="RST96794.1"/>
    </source>
</evidence>
<dbReference type="GO" id="GO:0006935">
    <property type="term" value="P:chemotaxis"/>
    <property type="evidence" value="ECO:0007669"/>
    <property type="project" value="UniProtKB-KW"/>
</dbReference>
<evidence type="ECO:0000313" key="12">
    <source>
        <dbReference type="Proteomes" id="UP000287239"/>
    </source>
</evidence>
<gene>
    <name evidence="11" type="ORF">CBF35_04270</name>
</gene>
<dbReference type="Gene3D" id="6.10.340.10">
    <property type="match status" value="1"/>
</dbReference>
<dbReference type="PANTHER" id="PTHR32089:SF114">
    <property type="entry name" value="METHYL-ACCEPTING CHEMOTAXIS PROTEIN MCPB"/>
    <property type="match status" value="1"/>
</dbReference>
<evidence type="ECO:0000256" key="4">
    <source>
        <dbReference type="ARBA" id="ARBA00022692"/>
    </source>
</evidence>
<comment type="subcellular location">
    <subcellularLocation>
        <location evidence="1">Cell membrane</location>
        <topology evidence="1">Multi-pass membrane protein</topology>
    </subcellularLocation>
</comment>
<evidence type="ECO:0000256" key="9">
    <source>
        <dbReference type="SAM" id="Phobius"/>
    </source>
</evidence>
<evidence type="ECO:0000256" key="1">
    <source>
        <dbReference type="ARBA" id="ARBA00004651"/>
    </source>
</evidence>
<evidence type="ECO:0000256" key="3">
    <source>
        <dbReference type="ARBA" id="ARBA00022500"/>
    </source>
</evidence>
<evidence type="ECO:0000256" key="5">
    <source>
        <dbReference type="ARBA" id="ARBA00022989"/>
    </source>
</evidence>
<dbReference type="PANTHER" id="PTHR32089">
    <property type="entry name" value="METHYL-ACCEPTING CHEMOTAXIS PROTEIN MCPB"/>
    <property type="match status" value="1"/>
</dbReference>
<keyword evidence="2" id="KW-1003">Cell membrane</keyword>
<name>A0A429ZT06_9ENTE</name>
<proteinExistence type="predicted"/>
<dbReference type="Pfam" id="PF00015">
    <property type="entry name" value="MCPsignal"/>
    <property type="match status" value="1"/>
</dbReference>
<keyword evidence="6 9" id="KW-0472">Membrane</keyword>
<keyword evidence="3" id="KW-0145">Chemotaxis</keyword>
<feature type="domain" description="Methyl-accepting transducer" evidence="10">
    <location>
        <begin position="401"/>
        <end position="658"/>
    </location>
</feature>
<dbReference type="OrthoDB" id="9760371at2"/>
<dbReference type="PROSITE" id="PS50111">
    <property type="entry name" value="CHEMOTAXIS_TRANSDUC_2"/>
    <property type="match status" value="1"/>
</dbReference>
<feature type="transmembrane region" description="Helical" evidence="9">
    <location>
        <begin position="277"/>
        <end position="300"/>
    </location>
</feature>
<comment type="caution">
    <text evidence="11">The sequence shown here is derived from an EMBL/GenBank/DDBJ whole genome shotgun (WGS) entry which is preliminary data.</text>
</comment>
<dbReference type="SUPFAM" id="SSF58104">
    <property type="entry name" value="Methyl-accepting chemotaxis protein (MCP) signaling domain"/>
    <property type="match status" value="1"/>
</dbReference>
<dbReference type="CDD" id="cd18773">
    <property type="entry name" value="PDC1_HK_sensor"/>
    <property type="match status" value="1"/>
</dbReference>
<organism evidence="11 12">
    <name type="scientific">Vagococcus salmoninarum</name>
    <dbReference type="NCBI Taxonomy" id="2739"/>
    <lineage>
        <taxon>Bacteria</taxon>
        <taxon>Bacillati</taxon>
        <taxon>Bacillota</taxon>
        <taxon>Bacilli</taxon>
        <taxon>Lactobacillales</taxon>
        <taxon>Enterococcaceae</taxon>
        <taxon>Vagococcus</taxon>
    </lineage>
</organism>
<evidence type="ECO:0000256" key="2">
    <source>
        <dbReference type="ARBA" id="ARBA00022475"/>
    </source>
</evidence>
<dbReference type="Gene3D" id="3.30.450.20">
    <property type="entry name" value="PAS domain"/>
    <property type="match status" value="1"/>
</dbReference>
<keyword evidence="7 8" id="KW-0807">Transducer</keyword>
<keyword evidence="12" id="KW-1185">Reference proteome</keyword>
<dbReference type="RefSeq" id="WP_126778753.1">
    <property type="nucleotide sequence ID" value="NZ_CAUQJP010000079.1"/>
</dbReference>
<keyword evidence="4 9" id="KW-0812">Transmembrane</keyword>
<accession>A0A429ZT06</accession>
<dbReference type="SMART" id="SM00283">
    <property type="entry name" value="MA"/>
    <property type="match status" value="1"/>
</dbReference>
<protein>
    <recommendedName>
        <fullName evidence="10">Methyl-accepting transducer domain-containing protein</fullName>
    </recommendedName>
</protein>
<dbReference type="SUPFAM" id="SSF103190">
    <property type="entry name" value="Sensory domain-like"/>
    <property type="match status" value="1"/>
</dbReference>
<reference evidence="11 12" key="1">
    <citation type="submission" date="2017-05" db="EMBL/GenBank/DDBJ databases">
        <title>Vagococcus spp. assemblies.</title>
        <authorList>
            <person name="Gulvik C.A."/>
        </authorList>
    </citation>
    <scope>NUCLEOTIDE SEQUENCE [LARGE SCALE GENOMIC DNA]</scope>
    <source>
        <strain evidence="11 12">NCFB 2777</strain>
    </source>
</reference>
<evidence type="ECO:0000256" key="8">
    <source>
        <dbReference type="PROSITE-ProRule" id="PRU00284"/>
    </source>
</evidence>
<sequence length="689" mass="75637">MGKNTKEKKKSLGPGIVGLLIAMGIIPVLIVLFLNLKIMTTLVNNRITVEEKNSTERVVDRLESIQENVESITKTLVEQPEFKMPVKTFEDQEAVRRMMTVIKDADVNIEEVYFVPTDYHLISSNNRDDKQGRYLSRDWYKSAKLNPENVTWSEPVADNNTGRLVITVSTTVKRNGKEMGILGVDVNFSQISEIIAKTKIGRTGRMVLTTKDGLVLGSGTKGEVGKNLAEQEFFEKANKDSGFVKTATGQMYYAKTKTNLNVFAGVQKEELNQEKNAFLKTSGLVIFIWGLLACLLAFWISRKVVQAAKMLVDAFSRASMGDLTAEISNSTAIEAKKDSKNPLKALVFNLINQETVSENGNEIEQIAYAFNSMLRGFAALVVGIQDESNSIADMTLSLSEISKQTSSATEEVSETITGIAQATSSQAVDAERTVNEMNQLGDSIESIHQSAVDMNNDANIATELNNHNSELMFNVHENWEIEREKLGQLVTNMTSMNTDVQNINKIIQVINDISSQTNLLALNASIEAARAGEAGKGFAVVAEEIRKLAEQSAGSTKDIELIIEEIQSKSNGMVSQVSDSYEGGEKQTQAINNAINSANKVSEKFEELIKEIKAVDGLSQAVKNQKDGVLFSVENISASTQENSAGTEEVSANAEEILATMEEFTTNIATLEEISEILKLQANSFIVKK</sequence>
<dbReference type="Pfam" id="PF02743">
    <property type="entry name" value="dCache_1"/>
    <property type="match status" value="1"/>
</dbReference>
<dbReference type="EMBL" id="NGJU01000005">
    <property type="protein sequence ID" value="RST96794.1"/>
    <property type="molecule type" value="Genomic_DNA"/>
</dbReference>
<dbReference type="InterPro" id="IPR004089">
    <property type="entry name" value="MCPsignal_dom"/>
</dbReference>
<dbReference type="InterPro" id="IPR029151">
    <property type="entry name" value="Sensor-like_sf"/>
</dbReference>
<keyword evidence="5 9" id="KW-1133">Transmembrane helix</keyword>
<evidence type="ECO:0000256" key="7">
    <source>
        <dbReference type="ARBA" id="ARBA00023224"/>
    </source>
</evidence>
<dbReference type="GeneID" id="98567574"/>
<dbReference type="GO" id="GO:0007165">
    <property type="term" value="P:signal transduction"/>
    <property type="evidence" value="ECO:0007669"/>
    <property type="project" value="UniProtKB-KW"/>
</dbReference>
<dbReference type="GO" id="GO:0005886">
    <property type="term" value="C:plasma membrane"/>
    <property type="evidence" value="ECO:0007669"/>
    <property type="project" value="UniProtKB-SubCell"/>
</dbReference>
<dbReference type="AlphaFoldDB" id="A0A429ZT06"/>
<dbReference type="InterPro" id="IPR033479">
    <property type="entry name" value="dCache_1"/>
</dbReference>
<evidence type="ECO:0000259" key="10">
    <source>
        <dbReference type="PROSITE" id="PS50111"/>
    </source>
</evidence>
<evidence type="ECO:0000256" key="6">
    <source>
        <dbReference type="ARBA" id="ARBA00023136"/>
    </source>
</evidence>
<dbReference type="Gene3D" id="1.10.287.950">
    <property type="entry name" value="Methyl-accepting chemotaxis protein"/>
    <property type="match status" value="1"/>
</dbReference>
<feature type="transmembrane region" description="Helical" evidence="9">
    <location>
        <begin position="12"/>
        <end position="36"/>
    </location>
</feature>